<name>A0ACC1CKC5_9NEOP</name>
<keyword evidence="2" id="KW-1185">Reference proteome</keyword>
<comment type="caution">
    <text evidence="1">The sequence shown here is derived from an EMBL/GenBank/DDBJ whole genome shotgun (WGS) entry which is preliminary data.</text>
</comment>
<gene>
    <name evidence="1" type="ORF">K1T71_012770</name>
</gene>
<accession>A0ACC1CKC5</accession>
<reference evidence="1 2" key="1">
    <citation type="journal article" date="2021" name="Front. Genet.">
        <title>Chromosome-Level Genome Assembly Reveals Significant Gene Expansion in the Toll and IMD Signaling Pathways of Dendrolimus kikuchii.</title>
        <authorList>
            <person name="Zhou J."/>
            <person name="Wu P."/>
            <person name="Xiong Z."/>
            <person name="Liu N."/>
            <person name="Zhao N."/>
            <person name="Ji M."/>
            <person name="Qiu Y."/>
            <person name="Yang B."/>
        </authorList>
    </citation>
    <scope>NUCLEOTIDE SEQUENCE [LARGE SCALE GENOMIC DNA]</scope>
    <source>
        <strain evidence="1">Ann1</strain>
    </source>
</reference>
<dbReference type="Proteomes" id="UP000824533">
    <property type="component" value="Linkage Group LG23"/>
</dbReference>
<evidence type="ECO:0000313" key="2">
    <source>
        <dbReference type="Proteomes" id="UP000824533"/>
    </source>
</evidence>
<organism evidence="1 2">
    <name type="scientific">Dendrolimus kikuchii</name>
    <dbReference type="NCBI Taxonomy" id="765133"/>
    <lineage>
        <taxon>Eukaryota</taxon>
        <taxon>Metazoa</taxon>
        <taxon>Ecdysozoa</taxon>
        <taxon>Arthropoda</taxon>
        <taxon>Hexapoda</taxon>
        <taxon>Insecta</taxon>
        <taxon>Pterygota</taxon>
        <taxon>Neoptera</taxon>
        <taxon>Endopterygota</taxon>
        <taxon>Lepidoptera</taxon>
        <taxon>Glossata</taxon>
        <taxon>Ditrysia</taxon>
        <taxon>Bombycoidea</taxon>
        <taxon>Lasiocampidae</taxon>
        <taxon>Dendrolimus</taxon>
    </lineage>
</organism>
<evidence type="ECO:0000313" key="1">
    <source>
        <dbReference type="EMBL" id="KAJ0172007.1"/>
    </source>
</evidence>
<proteinExistence type="predicted"/>
<dbReference type="EMBL" id="CM034409">
    <property type="protein sequence ID" value="KAJ0172007.1"/>
    <property type="molecule type" value="Genomic_DNA"/>
</dbReference>
<sequence>MVGCVRGARTHDAPRCHRTGCRGLLLGALLLLCLSKQIRLFTRENAAMTDSTNHRNSADYTNCTRVILLTVNNKKLTNYTFIQTDQFNKHLLYPRNTVIGPLRAVLPGVRYFPNIRGKYSYG</sequence>
<protein>
    <submittedName>
        <fullName evidence="1">Uncharacterized protein</fullName>
    </submittedName>
</protein>